<comment type="caution">
    <text evidence="2">The sequence shown here is derived from an EMBL/GenBank/DDBJ whole genome shotgun (WGS) entry which is preliminary data.</text>
</comment>
<dbReference type="Gene3D" id="2.160.20.120">
    <property type="match status" value="1"/>
</dbReference>
<evidence type="ECO:0000259" key="1">
    <source>
        <dbReference type="Pfam" id="PF10988"/>
    </source>
</evidence>
<reference evidence="2 3" key="1">
    <citation type="submission" date="2018-08" db="EMBL/GenBank/DDBJ databases">
        <title>A genome reference for cultivated species of the human gut microbiota.</title>
        <authorList>
            <person name="Zou Y."/>
            <person name="Xue W."/>
            <person name="Luo G."/>
        </authorList>
    </citation>
    <scope>NUCLEOTIDE SEQUENCE [LARGE SCALE GENOMIC DNA]</scope>
    <source>
        <strain evidence="2 3">AF16-14</strain>
    </source>
</reference>
<organism evidence="2 3">
    <name type="scientific">Odoribacter splanchnicus</name>
    <dbReference type="NCBI Taxonomy" id="28118"/>
    <lineage>
        <taxon>Bacteria</taxon>
        <taxon>Pseudomonadati</taxon>
        <taxon>Bacteroidota</taxon>
        <taxon>Bacteroidia</taxon>
        <taxon>Bacteroidales</taxon>
        <taxon>Odoribacteraceae</taxon>
        <taxon>Odoribacter</taxon>
    </lineage>
</organism>
<evidence type="ECO:0000313" key="2">
    <source>
        <dbReference type="EMBL" id="RGU59081.1"/>
    </source>
</evidence>
<dbReference type="EMBL" id="QRYC01000001">
    <property type="protein sequence ID" value="RGU59081.1"/>
    <property type="molecule type" value="Genomic_DNA"/>
</dbReference>
<dbReference type="Pfam" id="PF10988">
    <property type="entry name" value="DUF2807"/>
    <property type="match status" value="1"/>
</dbReference>
<sequence>MRKILFFLFVCWGTIGMGVAQEQVKISRFQGERVTGLDISGAFDITIRQGEDTGVTLSIPSHYEDNLVFENWGGTVKVGFKGRIKKHAKNEKFTAEIVCSSLEEVLLSGACKLKGTGDFTAQTVKFDLSGAATAVWDGNFKVVKIGKIDLSGASQLQLNVEVPEVEVEISGAAKLALTGEADSGEIELSGASKANLENFVLKNLALATSGASNASVNVTETLGVEASGAAHVSYSGNPKVTSHVSGAASLKQR</sequence>
<feature type="domain" description="Putative auto-transporter adhesin head GIN" evidence="1">
    <location>
        <begin position="35"/>
        <end position="238"/>
    </location>
</feature>
<name>A0A412TZ76_9BACT</name>
<protein>
    <submittedName>
        <fullName evidence="2">DUF2807 domain-containing protein</fullName>
    </submittedName>
</protein>
<dbReference type="Proteomes" id="UP000284243">
    <property type="component" value="Unassembled WGS sequence"/>
</dbReference>
<gene>
    <name evidence="2" type="ORF">DWW57_01450</name>
</gene>
<accession>A0A412TZ76</accession>
<dbReference type="InterPro" id="IPR021255">
    <property type="entry name" value="DUF2807"/>
</dbReference>
<proteinExistence type="predicted"/>
<dbReference type="AlphaFoldDB" id="A0A412TZ76"/>
<dbReference type="RefSeq" id="WP_022161057.1">
    <property type="nucleotide sequence ID" value="NZ_CABJFF010000014.1"/>
</dbReference>
<evidence type="ECO:0000313" key="3">
    <source>
        <dbReference type="Proteomes" id="UP000284243"/>
    </source>
</evidence>